<dbReference type="EMBL" id="KZ851912">
    <property type="protein sequence ID" value="RDH21046.1"/>
    <property type="molecule type" value="Genomic_DNA"/>
</dbReference>
<dbReference type="VEuPathDB" id="FungiDB:M747DRAFT_305009"/>
<feature type="transmembrane region" description="Helical" evidence="2">
    <location>
        <begin position="21"/>
        <end position="41"/>
    </location>
</feature>
<evidence type="ECO:0000256" key="2">
    <source>
        <dbReference type="SAM" id="Phobius"/>
    </source>
</evidence>
<proteinExistence type="predicted"/>
<keyword evidence="2" id="KW-0812">Transmembrane</keyword>
<feature type="compositionally biased region" description="Polar residues" evidence="1">
    <location>
        <begin position="106"/>
        <end position="126"/>
    </location>
</feature>
<gene>
    <name evidence="3" type="ORF">M747DRAFT_305009</name>
</gene>
<sequence>MYSVLYRKRRKKQRGRQPERGWHLLTAWSPLLRCLTASIAFSHMHLVGRWEGRQEPVICAGFNFPFATVKQQQQQQQQQQQLNTIRQLTGPRRGLTAAAQPPRANRQVSGSYNYDPPSTRSPVTTQ</sequence>
<evidence type="ECO:0000313" key="3">
    <source>
        <dbReference type="EMBL" id="RDH21046.1"/>
    </source>
</evidence>
<evidence type="ECO:0000313" key="4">
    <source>
        <dbReference type="Proteomes" id="UP000253845"/>
    </source>
</evidence>
<keyword evidence="2" id="KW-0472">Membrane</keyword>
<keyword evidence="2" id="KW-1133">Transmembrane helix</keyword>
<organism evidence="3 4">
    <name type="scientific">Aspergillus niger ATCC 13496</name>
    <dbReference type="NCBI Taxonomy" id="1353008"/>
    <lineage>
        <taxon>Eukaryota</taxon>
        <taxon>Fungi</taxon>
        <taxon>Dikarya</taxon>
        <taxon>Ascomycota</taxon>
        <taxon>Pezizomycotina</taxon>
        <taxon>Eurotiomycetes</taxon>
        <taxon>Eurotiomycetidae</taxon>
        <taxon>Eurotiales</taxon>
        <taxon>Aspergillaceae</taxon>
        <taxon>Aspergillus</taxon>
        <taxon>Aspergillus subgen. Circumdati</taxon>
    </lineage>
</organism>
<evidence type="ECO:0000256" key="1">
    <source>
        <dbReference type="SAM" id="MobiDB-lite"/>
    </source>
</evidence>
<reference evidence="3 4" key="1">
    <citation type="submission" date="2018-07" db="EMBL/GenBank/DDBJ databases">
        <title>Section-level genome sequencing of Aspergillus section Nigri to investigate inter- and intra-species variation.</title>
        <authorList>
            <consortium name="DOE Joint Genome Institute"/>
            <person name="Vesth T.C."/>
            <person name="Nybo J.L."/>
            <person name="Theobald S."/>
            <person name="Frisvad J.C."/>
            <person name="Larsen T.O."/>
            <person name="Nielsen K.F."/>
            <person name="Hoof J.B."/>
            <person name="Brandl J."/>
            <person name="Salamov A."/>
            <person name="Riley R."/>
            <person name="Gladden J.M."/>
            <person name="Phatale P."/>
            <person name="Nielsen M.T."/>
            <person name="Lyhne E.K."/>
            <person name="Kogle M.E."/>
            <person name="Strasser K."/>
            <person name="McDonnell E."/>
            <person name="Barry K."/>
            <person name="Clum A."/>
            <person name="Chen C."/>
            <person name="Nolan M."/>
            <person name="Sandor L."/>
            <person name="Kuo A."/>
            <person name="Lipzen A."/>
            <person name="Hainaut M."/>
            <person name="Drula E."/>
            <person name="Tsang A."/>
            <person name="Magnuson J.K."/>
            <person name="Henrissat B."/>
            <person name="Wiebenga A."/>
            <person name="Simmons B.A."/>
            <person name="Makela M.R."/>
            <person name="De vries R.P."/>
            <person name="Grigoriev I.V."/>
            <person name="Mortensen U.H."/>
            <person name="Baker S.E."/>
            <person name="Andersen M.R."/>
        </authorList>
    </citation>
    <scope>NUCLEOTIDE SEQUENCE [LARGE SCALE GENOMIC DNA]</scope>
    <source>
        <strain evidence="3 4">ATCC 13496</strain>
    </source>
</reference>
<name>A0A370C387_ASPNG</name>
<protein>
    <submittedName>
        <fullName evidence="3">Uncharacterized protein</fullName>
    </submittedName>
</protein>
<dbReference type="AlphaFoldDB" id="A0A370C387"/>
<accession>A0A370C387</accession>
<dbReference type="Proteomes" id="UP000253845">
    <property type="component" value="Unassembled WGS sequence"/>
</dbReference>
<feature type="region of interest" description="Disordered" evidence="1">
    <location>
        <begin position="75"/>
        <end position="126"/>
    </location>
</feature>